<dbReference type="EMBL" id="JAANER010000001">
    <property type="protein sequence ID" value="KAG9195630.1"/>
    <property type="molecule type" value="Genomic_DNA"/>
</dbReference>
<protein>
    <submittedName>
        <fullName evidence="1">Uncharacterized protein</fullName>
    </submittedName>
</protein>
<comment type="caution">
    <text evidence="1">The sequence shown here is derived from an EMBL/GenBank/DDBJ whole genome shotgun (WGS) entry which is preliminary data.</text>
</comment>
<keyword evidence="2" id="KW-1185">Reference proteome</keyword>
<reference evidence="1" key="1">
    <citation type="submission" date="2021-07" db="EMBL/GenBank/DDBJ databases">
        <title>Genome Resource of American Ginseng Black Spot Pathogen Alternaria panax.</title>
        <authorList>
            <person name="Qiu C."/>
            <person name="Wang W."/>
            <person name="Liu Z."/>
        </authorList>
    </citation>
    <scope>NUCLEOTIDE SEQUENCE</scope>
    <source>
        <strain evidence="1">BNCC115425</strain>
    </source>
</reference>
<evidence type="ECO:0000313" key="1">
    <source>
        <dbReference type="EMBL" id="KAG9195630.1"/>
    </source>
</evidence>
<sequence>MTLYLTQNLGHLPKYFALAYPAIFNSSCKCAAYRAISTTPDDDDRPFRKVSGAAAACEAYDLFHPYDRLGRALQDCNDDEPSNLTIGIEYEQGYMHVQLFEMVYQWQGYSSSNGNFCRECGLHFEASQETSSYEDRIRVFLNDVVRNKLTNNKYCSKDDIWKVVVAGEVPRAAIAELGNLAQRTLRLDHIKTLNDIDAALVESYGAASFALHTQIDPGADGHRVYASPSPEEEHSEL</sequence>
<proteinExistence type="predicted"/>
<organism evidence="1 2">
    <name type="scientific">Alternaria panax</name>
    <dbReference type="NCBI Taxonomy" id="48097"/>
    <lineage>
        <taxon>Eukaryota</taxon>
        <taxon>Fungi</taxon>
        <taxon>Dikarya</taxon>
        <taxon>Ascomycota</taxon>
        <taxon>Pezizomycotina</taxon>
        <taxon>Dothideomycetes</taxon>
        <taxon>Pleosporomycetidae</taxon>
        <taxon>Pleosporales</taxon>
        <taxon>Pleosporineae</taxon>
        <taxon>Pleosporaceae</taxon>
        <taxon>Alternaria</taxon>
        <taxon>Alternaria sect. Panax</taxon>
    </lineage>
</organism>
<accession>A0AAD4IJ73</accession>
<evidence type="ECO:0000313" key="2">
    <source>
        <dbReference type="Proteomes" id="UP001199106"/>
    </source>
</evidence>
<name>A0AAD4IJ73_9PLEO</name>
<dbReference type="Proteomes" id="UP001199106">
    <property type="component" value="Unassembled WGS sequence"/>
</dbReference>
<dbReference type="AlphaFoldDB" id="A0AAD4IJ73"/>
<gene>
    <name evidence="1" type="ORF">G6011_00751</name>
</gene>